<evidence type="ECO:0008006" key="3">
    <source>
        <dbReference type="Google" id="ProtNLM"/>
    </source>
</evidence>
<dbReference type="InterPro" id="IPR040632">
    <property type="entry name" value="Sulfotransfer_4"/>
</dbReference>
<proteinExistence type="predicted"/>
<dbReference type="Pfam" id="PF17784">
    <property type="entry name" value="Sulfotransfer_4"/>
    <property type="match status" value="1"/>
</dbReference>
<sequence>MGSLRRGVSKPITDIFTSDTDIDRRNLSRTVPMKVLCLGMGRTGTASLRSALKQLGFEDTYHMMSASVENPPDCLLWSDALAAKYDNTGRSFGKDKWDALLGHCQAVCDWPAASFASELVAAYPDAKVVLTTRDVDTWFKSTKATVDRRAQDRFLKALSYVDWASSMYYPMLRKYWDSVFMGDFDKNAKRVFLSHNERVRSLVHPDRLLEFRMSDGWEPLCKFLDCPIPAGPFPHVNEGDSFIKRVSRRNRLQLCNVLFRWSTWVLSCWILYTLTRGWRTT</sequence>
<dbReference type="Gene3D" id="3.40.50.300">
    <property type="entry name" value="P-loop containing nucleotide triphosphate hydrolases"/>
    <property type="match status" value="1"/>
</dbReference>
<dbReference type="InterPro" id="IPR027417">
    <property type="entry name" value="P-loop_NTPase"/>
</dbReference>
<dbReference type="PANTHER" id="PTHR36978">
    <property type="entry name" value="P-LOOP CONTAINING NUCLEOTIDE TRIPHOSPHATE HYDROLASE"/>
    <property type="match status" value="1"/>
</dbReference>
<keyword evidence="2" id="KW-1185">Reference proteome</keyword>
<protein>
    <recommendedName>
        <fullName evidence="3">NAD dependent epimerase/dehydratase</fullName>
    </recommendedName>
</protein>
<organism evidence="1 2">
    <name type="scientific">Colletotrichum zoysiae</name>
    <dbReference type="NCBI Taxonomy" id="1216348"/>
    <lineage>
        <taxon>Eukaryota</taxon>
        <taxon>Fungi</taxon>
        <taxon>Dikarya</taxon>
        <taxon>Ascomycota</taxon>
        <taxon>Pezizomycotina</taxon>
        <taxon>Sordariomycetes</taxon>
        <taxon>Hypocreomycetidae</taxon>
        <taxon>Glomerellales</taxon>
        <taxon>Glomerellaceae</taxon>
        <taxon>Colletotrichum</taxon>
        <taxon>Colletotrichum graminicola species complex</taxon>
    </lineage>
</organism>
<accession>A0AAD9HHW4</accession>
<evidence type="ECO:0000313" key="1">
    <source>
        <dbReference type="EMBL" id="KAK2028144.1"/>
    </source>
</evidence>
<dbReference type="EMBL" id="MU842883">
    <property type="protein sequence ID" value="KAK2028144.1"/>
    <property type="molecule type" value="Genomic_DNA"/>
</dbReference>
<dbReference type="AlphaFoldDB" id="A0AAD9HHW4"/>
<reference evidence="1" key="1">
    <citation type="submission" date="2021-06" db="EMBL/GenBank/DDBJ databases">
        <title>Comparative genomics, transcriptomics and evolutionary studies reveal genomic signatures of adaptation to plant cell wall in hemibiotrophic fungi.</title>
        <authorList>
            <consortium name="DOE Joint Genome Institute"/>
            <person name="Baroncelli R."/>
            <person name="Diaz J.F."/>
            <person name="Benocci T."/>
            <person name="Peng M."/>
            <person name="Battaglia E."/>
            <person name="Haridas S."/>
            <person name="Andreopoulos W."/>
            <person name="Labutti K."/>
            <person name="Pangilinan J."/>
            <person name="Floch G.L."/>
            <person name="Makela M.R."/>
            <person name="Henrissat B."/>
            <person name="Grigoriev I.V."/>
            <person name="Crouch J.A."/>
            <person name="De Vries R.P."/>
            <person name="Sukno S.A."/>
            <person name="Thon M.R."/>
        </authorList>
    </citation>
    <scope>NUCLEOTIDE SEQUENCE</scope>
    <source>
        <strain evidence="1">MAFF235873</strain>
    </source>
</reference>
<gene>
    <name evidence="1" type="ORF">LX32DRAFT_640276</name>
</gene>
<evidence type="ECO:0000313" key="2">
    <source>
        <dbReference type="Proteomes" id="UP001232148"/>
    </source>
</evidence>
<comment type="caution">
    <text evidence="1">The sequence shown here is derived from an EMBL/GenBank/DDBJ whole genome shotgun (WGS) entry which is preliminary data.</text>
</comment>
<dbReference type="Proteomes" id="UP001232148">
    <property type="component" value="Unassembled WGS sequence"/>
</dbReference>
<name>A0AAD9HHW4_9PEZI</name>
<dbReference type="SUPFAM" id="SSF52540">
    <property type="entry name" value="P-loop containing nucleoside triphosphate hydrolases"/>
    <property type="match status" value="1"/>
</dbReference>
<dbReference type="PANTHER" id="PTHR36978:SF4">
    <property type="entry name" value="P-LOOP CONTAINING NUCLEOSIDE TRIPHOSPHATE HYDROLASE PROTEIN"/>
    <property type="match status" value="1"/>
</dbReference>